<dbReference type="InterPro" id="IPR005532">
    <property type="entry name" value="SUMF_dom"/>
</dbReference>
<dbReference type="PANTHER" id="PTHR43289:SF6">
    <property type="entry name" value="SERINE_THREONINE-PROTEIN KINASE NEKL-3"/>
    <property type="match status" value="1"/>
</dbReference>
<dbReference type="GO" id="GO:0005524">
    <property type="term" value="F:ATP binding"/>
    <property type="evidence" value="ECO:0007669"/>
    <property type="project" value="UniProtKB-UniRule"/>
</dbReference>
<feature type="transmembrane region" description="Helical" evidence="7">
    <location>
        <begin position="276"/>
        <end position="299"/>
    </location>
</feature>
<feature type="domain" description="Protein kinase" evidence="8">
    <location>
        <begin position="14"/>
        <end position="279"/>
    </location>
</feature>
<dbReference type="GO" id="GO:0004674">
    <property type="term" value="F:protein serine/threonine kinase activity"/>
    <property type="evidence" value="ECO:0007669"/>
    <property type="project" value="TreeGrafter"/>
</dbReference>
<dbReference type="CDD" id="cd14014">
    <property type="entry name" value="STKc_PknB_like"/>
    <property type="match status" value="1"/>
</dbReference>
<feature type="binding site" evidence="5">
    <location>
        <position position="42"/>
    </location>
    <ligand>
        <name>ATP</name>
        <dbReference type="ChEBI" id="CHEBI:30616"/>
    </ligand>
</feature>
<dbReference type="AlphaFoldDB" id="A0A7W7YKG0"/>
<evidence type="ECO:0000259" key="8">
    <source>
        <dbReference type="PROSITE" id="PS50011"/>
    </source>
</evidence>
<keyword evidence="7" id="KW-0812">Transmembrane</keyword>
<name>A0A7W7YKG0_9BACT</name>
<evidence type="ECO:0000256" key="6">
    <source>
        <dbReference type="SAM" id="MobiDB-lite"/>
    </source>
</evidence>
<dbReference type="Pfam" id="PF00069">
    <property type="entry name" value="Pkinase"/>
    <property type="match status" value="1"/>
</dbReference>
<proteinExistence type="predicted"/>
<keyword evidence="2 5" id="KW-0547">Nucleotide-binding</keyword>
<reference evidence="9 10" key="1">
    <citation type="submission" date="2020-08" db="EMBL/GenBank/DDBJ databases">
        <title>Genomic Encyclopedia of Type Strains, Phase IV (KMG-IV): sequencing the most valuable type-strain genomes for metagenomic binning, comparative biology and taxonomic classification.</title>
        <authorList>
            <person name="Goeker M."/>
        </authorList>
    </citation>
    <scope>NUCLEOTIDE SEQUENCE [LARGE SCALE GENOMIC DNA]</scope>
    <source>
        <strain evidence="9 10">DSM 12251</strain>
    </source>
</reference>
<evidence type="ECO:0000256" key="7">
    <source>
        <dbReference type="SAM" id="Phobius"/>
    </source>
</evidence>
<dbReference type="Gene3D" id="1.10.510.10">
    <property type="entry name" value="Transferase(Phosphotransferase) domain 1"/>
    <property type="match status" value="1"/>
</dbReference>
<dbReference type="SMART" id="SM00220">
    <property type="entry name" value="S_TKc"/>
    <property type="match status" value="1"/>
</dbReference>
<dbReference type="InterPro" id="IPR008271">
    <property type="entry name" value="Ser/Thr_kinase_AS"/>
</dbReference>
<feature type="region of interest" description="Disordered" evidence="6">
    <location>
        <begin position="790"/>
        <end position="828"/>
    </location>
</feature>
<dbReference type="PANTHER" id="PTHR43289">
    <property type="entry name" value="MITOGEN-ACTIVATED PROTEIN KINASE KINASE KINASE 20-RELATED"/>
    <property type="match status" value="1"/>
</dbReference>
<dbReference type="InterPro" id="IPR011009">
    <property type="entry name" value="Kinase-like_dom_sf"/>
</dbReference>
<keyword evidence="4 5" id="KW-0067">ATP-binding</keyword>
<keyword evidence="10" id="KW-1185">Reference proteome</keyword>
<dbReference type="SUPFAM" id="SSF56436">
    <property type="entry name" value="C-type lectin-like"/>
    <property type="match status" value="1"/>
</dbReference>
<dbReference type="Proteomes" id="UP000534294">
    <property type="component" value="Unassembled WGS sequence"/>
</dbReference>
<evidence type="ECO:0000256" key="1">
    <source>
        <dbReference type="ARBA" id="ARBA00022679"/>
    </source>
</evidence>
<keyword evidence="7" id="KW-0472">Membrane</keyword>
<dbReference type="Gene3D" id="3.30.200.20">
    <property type="entry name" value="Phosphorylase Kinase, domain 1"/>
    <property type="match status" value="1"/>
</dbReference>
<keyword evidence="1" id="KW-0808">Transferase</keyword>
<dbReference type="PROSITE" id="PS00108">
    <property type="entry name" value="PROTEIN_KINASE_ST"/>
    <property type="match status" value="1"/>
</dbReference>
<dbReference type="RefSeq" id="WP_184208124.1">
    <property type="nucleotide sequence ID" value="NZ_JACHIF010000003.1"/>
</dbReference>
<dbReference type="SUPFAM" id="SSF56112">
    <property type="entry name" value="Protein kinase-like (PK-like)"/>
    <property type="match status" value="1"/>
</dbReference>
<dbReference type="InterPro" id="IPR000719">
    <property type="entry name" value="Prot_kinase_dom"/>
</dbReference>
<keyword evidence="3" id="KW-0418">Kinase</keyword>
<evidence type="ECO:0000256" key="5">
    <source>
        <dbReference type="PROSITE-ProRule" id="PRU10141"/>
    </source>
</evidence>
<keyword evidence="7" id="KW-1133">Transmembrane helix</keyword>
<dbReference type="EMBL" id="JACHIF010000003">
    <property type="protein sequence ID" value="MBB5037858.1"/>
    <property type="molecule type" value="Genomic_DNA"/>
</dbReference>
<evidence type="ECO:0000313" key="10">
    <source>
        <dbReference type="Proteomes" id="UP000534294"/>
    </source>
</evidence>
<dbReference type="InterPro" id="IPR016187">
    <property type="entry name" value="CTDL_fold"/>
</dbReference>
<comment type="caution">
    <text evidence="9">The sequence shown here is derived from an EMBL/GenBank/DDBJ whole genome shotgun (WGS) entry which is preliminary data.</text>
</comment>
<evidence type="ECO:0000256" key="3">
    <source>
        <dbReference type="ARBA" id="ARBA00022777"/>
    </source>
</evidence>
<evidence type="ECO:0000256" key="4">
    <source>
        <dbReference type="ARBA" id="ARBA00022840"/>
    </source>
</evidence>
<sequence length="847" mass="94870">MTAPVRTAPEIRDHETLRLIGRGAYGEVWMARSVTGALRAVKVVWREDYDQADSFEREFEAIKRYEPISRRHAGLVPILQVGRSDAQGFYYYVMELADDLDKGRDISPETYKAHTLGLEMRRDTRVMAERCLKIGANVAEGLHYLHENKLIHRDVKPSNLIFIDGACRLADIGLVALLGQRSFVGTEGFVAPEGPGSPESDIFSLGMVLYEASTGKDRLDFPDIPSCSESGDKLDVWQRLHRVICTACAPKAKDRYSSAYEMTLDLRGQPLPSRRLVWYWAATAATTLALAVGFGMWLAQRQDNRGLLEVQKSLPMLTIKTEPAGADVFAGEDKLGVTPLALNPEEGVPVIYQLRLPGHKQLEIEHSANRNRPAEYDLKLEATRLPQPGERWTNSLGITFKPAQMGHISVQPVEIKFFKRFLEATGRSFEGKVVRASLADASKDAAYFVVVPMGDAEAFRFWMTDTDRAAGALSQEHHYEVEPFYYVESNAGGNEDMPEDRDTDNFSSGEDKNWQAFHLRVERQTYGSVIIRTTPEKVRIFQHDEFLGYTPLELPRVRSGPVEFELREEGFSDVVLEGDVKSGALLELFSDMQTRQAVTFGREWKANGLGLRFVPLGDVMIAAVETRRRDYLEYVKATNARRPGNMDADGRGGTQPVVGVDREEARAFCAWLTERERNAGLIGAKDRYRLPSDEEWSRAVGLPLERGNSPAERNGRIRGIYPWGFDWPPPPNTENLADNNAARKNRLESFIPGYEDRFAQLGAVGAFPPNERGIIALGGNASEWVDTDFEPGSTPKGGKEKKVLGTVRGGNWQTSDPDELLSSVRTPLPVDTKRPTVSFRIVLERRK</sequence>
<evidence type="ECO:0000313" key="9">
    <source>
        <dbReference type="EMBL" id="MBB5037858.1"/>
    </source>
</evidence>
<dbReference type="Pfam" id="PF03781">
    <property type="entry name" value="FGE-sulfatase"/>
    <property type="match status" value="1"/>
</dbReference>
<dbReference type="PROSITE" id="PS50011">
    <property type="entry name" value="PROTEIN_KINASE_DOM"/>
    <property type="match status" value="1"/>
</dbReference>
<organism evidence="9 10">
    <name type="scientific">Prosthecobacter dejongeii</name>
    <dbReference type="NCBI Taxonomy" id="48465"/>
    <lineage>
        <taxon>Bacteria</taxon>
        <taxon>Pseudomonadati</taxon>
        <taxon>Verrucomicrobiota</taxon>
        <taxon>Verrucomicrobiia</taxon>
        <taxon>Verrucomicrobiales</taxon>
        <taxon>Verrucomicrobiaceae</taxon>
        <taxon>Prosthecobacter</taxon>
    </lineage>
</organism>
<dbReference type="InterPro" id="IPR042095">
    <property type="entry name" value="SUMF_sf"/>
</dbReference>
<evidence type="ECO:0000256" key="2">
    <source>
        <dbReference type="ARBA" id="ARBA00022741"/>
    </source>
</evidence>
<dbReference type="PROSITE" id="PS00107">
    <property type="entry name" value="PROTEIN_KINASE_ATP"/>
    <property type="match status" value="1"/>
</dbReference>
<dbReference type="InterPro" id="IPR017441">
    <property type="entry name" value="Protein_kinase_ATP_BS"/>
</dbReference>
<protein>
    <recommendedName>
        <fullName evidence="8">Protein kinase domain-containing protein</fullName>
    </recommendedName>
</protein>
<accession>A0A7W7YKG0</accession>
<gene>
    <name evidence="9" type="ORF">HNQ64_002107</name>
</gene>
<dbReference type="Gene3D" id="3.90.1580.10">
    <property type="entry name" value="paralog of FGE (formylglycine-generating enzyme)"/>
    <property type="match status" value="1"/>
</dbReference>